<keyword evidence="10" id="KW-1185">Reference proteome</keyword>
<evidence type="ECO:0000256" key="3">
    <source>
        <dbReference type="ARBA" id="ARBA00012741"/>
    </source>
</evidence>
<keyword evidence="4" id="KW-0325">Glycoprotein</keyword>
<dbReference type="InterPro" id="IPR013780">
    <property type="entry name" value="Glyco_hydro_b"/>
</dbReference>
<feature type="transmembrane region" description="Helical" evidence="6">
    <location>
        <begin position="576"/>
        <end position="598"/>
    </location>
</feature>
<dbReference type="PANTHER" id="PTHR10357">
    <property type="entry name" value="ALPHA-AMYLASE FAMILY MEMBER"/>
    <property type="match status" value="1"/>
</dbReference>
<gene>
    <name evidence="9" type="ORF">BEMITA_LOCUS5298</name>
</gene>
<evidence type="ECO:0000256" key="2">
    <source>
        <dbReference type="ARBA" id="ARBA00008061"/>
    </source>
</evidence>
<dbReference type="InterPro" id="IPR045857">
    <property type="entry name" value="O16G_dom_2"/>
</dbReference>
<evidence type="ECO:0000256" key="1">
    <source>
        <dbReference type="ARBA" id="ARBA00001657"/>
    </source>
</evidence>
<dbReference type="InterPro" id="IPR017853">
    <property type="entry name" value="GH"/>
</dbReference>
<dbReference type="Gene3D" id="2.60.40.1180">
    <property type="entry name" value="Golgi alpha-mannosidase II"/>
    <property type="match status" value="1"/>
</dbReference>
<dbReference type="EC" id="3.2.1.20" evidence="3"/>
<keyword evidence="6" id="KW-0472">Membrane</keyword>
<evidence type="ECO:0000259" key="8">
    <source>
        <dbReference type="SMART" id="SM00642"/>
    </source>
</evidence>
<evidence type="ECO:0000256" key="6">
    <source>
        <dbReference type="SAM" id="Phobius"/>
    </source>
</evidence>
<dbReference type="InterPro" id="IPR006047">
    <property type="entry name" value="GH13_cat_dom"/>
</dbReference>
<dbReference type="SMART" id="SM00642">
    <property type="entry name" value="Aamy"/>
    <property type="match status" value="1"/>
</dbReference>
<sequence>MTQVFGFLLFSILSLGCTEGVPALTQNLTELDWWETTLLYQLYPRSFKDSDGDGMGDLNGIIEKLDYIKDLGVDAIWIQPFYKSPMYDMGYDVADYKAVDPVFGTLDDFKKMQKAIKDKGIKLLLDYVPNHTSDECEWFKLSEQRVEPYTDYYIWRDAKRINDTHTTVPNNWIGMFHGTAWRWSEKRKQYFLHQFAPQQPDLNFRNPRVKKEMEDVLRFWLDLGVDGFRVDAVPWLYEAEHFMDEPPGDGWHNRIYTVEQPENIELVKEWRAVLDEYSRKDGNKRLLAIEDYSPPPKLKEYIGNETHPGSQIPFFFWLTFVKNEWNTTVVDRIVQWVTTSFPRKAYNWVLDNHDNSRTRTRLSDESVDVWTMFMLLMPGLTSVYCGTELGMEDLNLRKDQQKDPFNGGNGRTDLRDSYRGPMIWDDTENAGFTTAKYSWLPVQPSYWRWNVKAQQQDPNSHLNTFKRLAALKKSPIITHGDFQTHVISTWVYMYTRSLEDETIAVLINIGSETEEVCVKNVGCALPSPMFVNIRSANSIVNIGDTVFSHEKSKRCIHMRPHSGVVLSTSKAVSVTYSTFIILLAVFSKLILNEVAFGLRAQSYQRPMRVVQTLRATC</sequence>
<organism evidence="9 10">
    <name type="scientific">Bemisia tabaci</name>
    <name type="common">Sweetpotato whitefly</name>
    <name type="synonym">Aleurodes tabaci</name>
    <dbReference type="NCBI Taxonomy" id="7038"/>
    <lineage>
        <taxon>Eukaryota</taxon>
        <taxon>Metazoa</taxon>
        <taxon>Ecdysozoa</taxon>
        <taxon>Arthropoda</taxon>
        <taxon>Hexapoda</taxon>
        <taxon>Insecta</taxon>
        <taxon>Pterygota</taxon>
        <taxon>Neoptera</taxon>
        <taxon>Paraneoptera</taxon>
        <taxon>Hemiptera</taxon>
        <taxon>Sternorrhyncha</taxon>
        <taxon>Aleyrodoidea</taxon>
        <taxon>Aleyrodidae</taxon>
        <taxon>Aleyrodinae</taxon>
        <taxon>Bemisia</taxon>
    </lineage>
</organism>
<feature type="domain" description="Glycosyl hydrolase family 13 catalytic" evidence="8">
    <location>
        <begin position="41"/>
        <end position="415"/>
    </location>
</feature>
<evidence type="ECO:0000256" key="7">
    <source>
        <dbReference type="SAM" id="SignalP"/>
    </source>
</evidence>
<dbReference type="GO" id="GO:0005975">
    <property type="term" value="P:carbohydrate metabolic process"/>
    <property type="evidence" value="ECO:0007669"/>
    <property type="project" value="InterPro"/>
</dbReference>
<keyword evidence="7" id="KW-0732">Signal</keyword>
<keyword evidence="5" id="KW-0326">Glycosidase</keyword>
<feature type="signal peptide" evidence="7">
    <location>
        <begin position="1"/>
        <end position="20"/>
    </location>
</feature>
<feature type="chain" id="PRO_5040352612" description="alpha-glucosidase" evidence="7">
    <location>
        <begin position="21"/>
        <end position="617"/>
    </location>
</feature>
<dbReference type="Gene3D" id="3.20.20.80">
    <property type="entry name" value="Glycosidases"/>
    <property type="match status" value="1"/>
</dbReference>
<comment type="similarity">
    <text evidence="2">Belongs to the glycosyl hydrolase 13 family.</text>
</comment>
<dbReference type="GO" id="GO:0004558">
    <property type="term" value="F:alpha-1,4-glucosidase activity"/>
    <property type="evidence" value="ECO:0007669"/>
    <property type="project" value="UniProtKB-EC"/>
</dbReference>
<reference evidence="9" key="1">
    <citation type="submission" date="2021-12" db="EMBL/GenBank/DDBJ databases">
        <authorList>
            <person name="King R."/>
        </authorList>
    </citation>
    <scope>NUCLEOTIDE SEQUENCE</scope>
</reference>
<dbReference type="EMBL" id="OU963864">
    <property type="protein sequence ID" value="CAH0386146.1"/>
    <property type="molecule type" value="Genomic_DNA"/>
</dbReference>
<proteinExistence type="inferred from homology"/>
<protein>
    <recommendedName>
        <fullName evidence="3">alpha-glucosidase</fullName>
        <ecNumber evidence="3">3.2.1.20</ecNumber>
    </recommendedName>
</protein>
<dbReference type="SUPFAM" id="SSF51011">
    <property type="entry name" value="Glycosyl hydrolase domain"/>
    <property type="match status" value="1"/>
</dbReference>
<evidence type="ECO:0000256" key="4">
    <source>
        <dbReference type="ARBA" id="ARBA00023180"/>
    </source>
</evidence>
<dbReference type="PANTHER" id="PTHR10357:SF179">
    <property type="entry name" value="NEUTRAL AND BASIC AMINO ACID TRANSPORT PROTEIN RBAT"/>
    <property type="match status" value="1"/>
</dbReference>
<dbReference type="Gene3D" id="3.90.400.10">
    <property type="entry name" value="Oligo-1,6-glucosidase, Domain 2"/>
    <property type="match status" value="1"/>
</dbReference>
<dbReference type="FunFam" id="3.90.400.10:FF:000001">
    <property type="entry name" value="Maltase A3, isoform A"/>
    <property type="match status" value="1"/>
</dbReference>
<evidence type="ECO:0000313" key="10">
    <source>
        <dbReference type="Proteomes" id="UP001152759"/>
    </source>
</evidence>
<keyword evidence="5" id="KW-0378">Hydrolase</keyword>
<keyword evidence="6" id="KW-0812">Transmembrane</keyword>
<accession>A0A9P0A9I1</accession>
<name>A0A9P0A9I1_BEMTA</name>
<dbReference type="Proteomes" id="UP001152759">
    <property type="component" value="Chromosome 3"/>
</dbReference>
<keyword evidence="6" id="KW-1133">Transmembrane helix</keyword>
<dbReference type="Pfam" id="PF00128">
    <property type="entry name" value="Alpha-amylase"/>
    <property type="match status" value="1"/>
</dbReference>
<comment type="catalytic activity">
    <reaction evidence="1">
        <text>Hydrolysis of terminal, non-reducing (1-&gt;4)-linked alpha-D-glucose residues with release of alpha-D-glucose.</text>
        <dbReference type="EC" id="3.2.1.20"/>
    </reaction>
</comment>
<dbReference type="AlphaFoldDB" id="A0A9P0A9I1"/>
<evidence type="ECO:0000256" key="5">
    <source>
        <dbReference type="ARBA" id="ARBA00023295"/>
    </source>
</evidence>
<evidence type="ECO:0000313" key="9">
    <source>
        <dbReference type="EMBL" id="CAH0386146.1"/>
    </source>
</evidence>
<dbReference type="SUPFAM" id="SSF51445">
    <property type="entry name" value="(Trans)glycosidases"/>
    <property type="match status" value="1"/>
</dbReference>